<keyword evidence="1" id="KW-0472">Membrane</keyword>
<evidence type="ECO:0000313" key="2">
    <source>
        <dbReference type="EMBL" id="ACJ29606.1"/>
    </source>
</evidence>
<dbReference type="HOGENOM" id="CLU_220786_0_0_6"/>
<feature type="transmembrane region" description="Helical" evidence="1">
    <location>
        <begin position="12"/>
        <end position="32"/>
    </location>
</feature>
<dbReference type="EMBL" id="CP000472">
    <property type="protein sequence ID" value="ACJ29606.1"/>
    <property type="molecule type" value="Genomic_DNA"/>
</dbReference>
<sequence length="34" mass="3734">MFSGSTPKLSSKLITEEFIIIVGAHMFAYAALLF</sequence>
<reference evidence="2 3" key="1">
    <citation type="journal article" date="2008" name="PLoS ONE">
        <title>Environmental adaptation: genomic analysis of the piezotolerant and psychrotolerant deep-sea iron reducing bacterium Shewanella piezotolerans WP3.</title>
        <authorList>
            <person name="Wang F."/>
            <person name="Wang J."/>
            <person name="Jian H."/>
            <person name="Zhang B."/>
            <person name="Li S."/>
            <person name="Wang F."/>
            <person name="Zeng X."/>
            <person name="Gao L."/>
            <person name="Bartlett D.H."/>
            <person name="Yu J."/>
            <person name="Hu S."/>
            <person name="Xiao X."/>
        </authorList>
    </citation>
    <scope>NUCLEOTIDE SEQUENCE [LARGE SCALE GENOMIC DNA]</scope>
    <source>
        <strain evidence="3">WP3 / JCM 13877</strain>
    </source>
</reference>
<organism evidence="2 3">
    <name type="scientific">Shewanella piezotolerans (strain WP3 / JCM 13877)</name>
    <dbReference type="NCBI Taxonomy" id="225849"/>
    <lineage>
        <taxon>Bacteria</taxon>
        <taxon>Pseudomonadati</taxon>
        <taxon>Pseudomonadota</taxon>
        <taxon>Gammaproteobacteria</taxon>
        <taxon>Alteromonadales</taxon>
        <taxon>Shewanellaceae</taxon>
        <taxon>Shewanella</taxon>
    </lineage>
</organism>
<keyword evidence="3" id="KW-1185">Reference proteome</keyword>
<accession>B8CPN0</accession>
<protein>
    <submittedName>
        <fullName evidence="2">Uncharacterized protein</fullName>
    </submittedName>
</protein>
<dbReference type="Proteomes" id="UP000000753">
    <property type="component" value="Chromosome"/>
</dbReference>
<name>B8CPN0_SHEPW</name>
<evidence type="ECO:0000256" key="1">
    <source>
        <dbReference type="SAM" id="Phobius"/>
    </source>
</evidence>
<dbReference type="AlphaFoldDB" id="B8CPN0"/>
<dbReference type="KEGG" id="swp:swp_2880"/>
<gene>
    <name evidence="2" type="ordered locus">swp_2880</name>
</gene>
<proteinExistence type="predicted"/>
<keyword evidence="1" id="KW-0812">Transmembrane</keyword>
<evidence type="ECO:0000313" key="3">
    <source>
        <dbReference type="Proteomes" id="UP000000753"/>
    </source>
</evidence>
<keyword evidence="1" id="KW-1133">Transmembrane helix</keyword>